<dbReference type="PANTHER" id="PTHR46033">
    <property type="entry name" value="PROTEIN MAIN-LIKE 2"/>
    <property type="match status" value="1"/>
</dbReference>
<evidence type="ECO:0000313" key="5">
    <source>
        <dbReference type="Proteomes" id="UP000327157"/>
    </source>
</evidence>
<feature type="region of interest" description="Disordered" evidence="2">
    <location>
        <begin position="698"/>
        <end position="723"/>
    </location>
</feature>
<gene>
    <name evidence="4" type="ORF">D8674_041425</name>
</gene>
<evidence type="ECO:0000256" key="1">
    <source>
        <dbReference type="SAM" id="Coils"/>
    </source>
</evidence>
<dbReference type="PANTHER" id="PTHR46033:SF8">
    <property type="entry name" value="PROTEIN MAINTENANCE OF MERISTEMS-LIKE"/>
    <property type="match status" value="1"/>
</dbReference>
<feature type="region of interest" description="Disordered" evidence="2">
    <location>
        <begin position="577"/>
        <end position="602"/>
    </location>
</feature>
<keyword evidence="1" id="KW-0175">Coiled coil</keyword>
<feature type="domain" description="Aminotransferase-like plant mobile" evidence="3">
    <location>
        <begin position="270"/>
        <end position="459"/>
    </location>
</feature>
<dbReference type="InterPro" id="IPR044824">
    <property type="entry name" value="MAIN-like"/>
</dbReference>
<dbReference type="AlphaFoldDB" id="A0A5N5GG29"/>
<dbReference type="Proteomes" id="UP000327157">
    <property type="component" value="Unassembled WGS sequence"/>
</dbReference>
<feature type="region of interest" description="Disordered" evidence="2">
    <location>
        <begin position="1"/>
        <end position="23"/>
    </location>
</feature>
<dbReference type="Pfam" id="PF10536">
    <property type="entry name" value="PMD"/>
    <property type="match status" value="1"/>
</dbReference>
<sequence length="723" mass="83532">MVFGTQLTPPSEDHDDEAETENPTVSDLFSALRAASRPKDFGRVEQALSAREAKLRREIEKQRYENALLDEKHEFERLEKLRAEEELRLQLSPIKAEAVSEENGGEGREVILELRTQNEELERRISRLEKGGKTLRKKGLSNSMQRRRSDRLAAIGGDTAANNDSGEGSTATVKGNNALRISGYRRSIQKQIRRKMGKNKMENLRWGRGEEYVQYRCNMLSFFSTMQRIKGHLTERHLELLRQTPFWPLISAFYSGVISEDQCKKSESDVRNIIKCYNARTMSFQFGSTSASLTTEDMAEILGLPQEGEELKLKGSRSYKSDFVERYFNAKRVYKTLVDKALDEAIEGKRETDVEDVVRLILIELCITFLLCNSGQVTSWNLVKYCEDLESISRYSWAKAVADVLHEGLEKRTGRFKPYSVPGCVVAIMLWLCERTNLIQPIKGREGQKPALVKWSMQELHLKLKRVHVADIGLSFKKDKERKKLGENEKAREEAITTNGREEREEWENVTGDTVGESEDHLRARKRKMKFVREPPISKRLNDNEDLEERSEDVWRVIQNASADQGKVSRLTEKLESKKEKTKKLKRKLKEEKKEKRKLKEENEVLTSEKKSLFDSLKRLVKMLEETLEAEREAVKNLKKEKMELIKENRELKEKLNQGSPCSAVQLREDVQVEVSPMQSFSTSPEKGVMKRVLDLEFEDEQRGEKKRKVDEERNGKKGGCPM</sequence>
<evidence type="ECO:0000256" key="2">
    <source>
        <dbReference type="SAM" id="MobiDB-lite"/>
    </source>
</evidence>
<reference evidence="4 5" key="2">
    <citation type="submission" date="2019-11" db="EMBL/GenBank/DDBJ databases">
        <title>A de novo genome assembly of a pear dwarfing rootstock.</title>
        <authorList>
            <person name="Wang F."/>
            <person name="Wang J."/>
            <person name="Li S."/>
            <person name="Zhang Y."/>
            <person name="Fang M."/>
            <person name="Ma L."/>
            <person name="Zhao Y."/>
            <person name="Jiang S."/>
        </authorList>
    </citation>
    <scope>NUCLEOTIDE SEQUENCE [LARGE SCALE GENOMIC DNA]</scope>
    <source>
        <strain evidence="4">S2</strain>
        <tissue evidence="4">Leaf</tissue>
    </source>
</reference>
<evidence type="ECO:0000313" key="4">
    <source>
        <dbReference type="EMBL" id="KAB2609694.1"/>
    </source>
</evidence>
<feature type="coiled-coil region" evidence="1">
    <location>
        <begin position="61"/>
        <end position="138"/>
    </location>
</feature>
<accession>A0A5N5GG29</accession>
<dbReference type="EMBL" id="SMOL01000527">
    <property type="protein sequence ID" value="KAB2609694.1"/>
    <property type="molecule type" value="Genomic_DNA"/>
</dbReference>
<evidence type="ECO:0000259" key="3">
    <source>
        <dbReference type="Pfam" id="PF10536"/>
    </source>
</evidence>
<protein>
    <recommendedName>
        <fullName evidence="3">Aminotransferase-like plant mobile domain-containing protein</fullName>
    </recommendedName>
</protein>
<organism evidence="4 5">
    <name type="scientific">Pyrus ussuriensis x Pyrus communis</name>
    <dbReference type="NCBI Taxonomy" id="2448454"/>
    <lineage>
        <taxon>Eukaryota</taxon>
        <taxon>Viridiplantae</taxon>
        <taxon>Streptophyta</taxon>
        <taxon>Embryophyta</taxon>
        <taxon>Tracheophyta</taxon>
        <taxon>Spermatophyta</taxon>
        <taxon>Magnoliopsida</taxon>
        <taxon>eudicotyledons</taxon>
        <taxon>Gunneridae</taxon>
        <taxon>Pentapetalae</taxon>
        <taxon>rosids</taxon>
        <taxon>fabids</taxon>
        <taxon>Rosales</taxon>
        <taxon>Rosaceae</taxon>
        <taxon>Amygdaloideae</taxon>
        <taxon>Maleae</taxon>
        <taxon>Pyrus</taxon>
    </lineage>
</organism>
<dbReference type="OrthoDB" id="1704153at2759"/>
<keyword evidence="5" id="KW-1185">Reference proteome</keyword>
<comment type="caution">
    <text evidence="4">The sequence shown here is derived from an EMBL/GenBank/DDBJ whole genome shotgun (WGS) entry which is preliminary data.</text>
</comment>
<feature type="region of interest" description="Disordered" evidence="2">
    <location>
        <begin position="483"/>
        <end position="502"/>
    </location>
</feature>
<feature type="compositionally biased region" description="Basic and acidic residues" evidence="2">
    <location>
        <begin position="698"/>
        <end position="716"/>
    </location>
</feature>
<dbReference type="InterPro" id="IPR019557">
    <property type="entry name" value="AminoTfrase-like_pln_mobile"/>
</dbReference>
<name>A0A5N5GG29_9ROSA</name>
<feature type="compositionally biased region" description="Basic and acidic residues" evidence="2">
    <location>
        <begin position="589"/>
        <end position="602"/>
    </location>
</feature>
<reference evidence="4 5" key="1">
    <citation type="submission" date="2019-09" db="EMBL/GenBank/DDBJ databases">
        <authorList>
            <person name="Ou C."/>
        </authorList>
    </citation>
    <scope>NUCLEOTIDE SEQUENCE [LARGE SCALE GENOMIC DNA]</scope>
    <source>
        <strain evidence="4">S2</strain>
        <tissue evidence="4">Leaf</tissue>
    </source>
</reference>
<proteinExistence type="predicted"/>
<dbReference type="GO" id="GO:0010073">
    <property type="term" value="P:meristem maintenance"/>
    <property type="evidence" value="ECO:0007669"/>
    <property type="project" value="InterPro"/>
</dbReference>